<sequence length="137" mass="15304">MFHMNYFCRSCGFGMFVWHKPKEACDTLQSDLCHPIACLHRCPSRFFISAIEMSPECTMSESCLIALLTITANGDSQAASVKLCHIVQSAPGRLTAYLRVFITYSPNGVSLDPECFPSRYLTLVSSRQVRIVLEVTS</sequence>
<accession>A0A0C3EKJ9</accession>
<dbReference type="AlphaFoldDB" id="A0A0C3EKJ9"/>
<proteinExistence type="predicted"/>
<organism evidence="1 2">
    <name type="scientific">Scleroderma citrinum Foug A</name>
    <dbReference type="NCBI Taxonomy" id="1036808"/>
    <lineage>
        <taxon>Eukaryota</taxon>
        <taxon>Fungi</taxon>
        <taxon>Dikarya</taxon>
        <taxon>Basidiomycota</taxon>
        <taxon>Agaricomycotina</taxon>
        <taxon>Agaricomycetes</taxon>
        <taxon>Agaricomycetidae</taxon>
        <taxon>Boletales</taxon>
        <taxon>Sclerodermatineae</taxon>
        <taxon>Sclerodermataceae</taxon>
        <taxon>Scleroderma</taxon>
    </lineage>
</organism>
<evidence type="ECO:0000313" key="1">
    <source>
        <dbReference type="EMBL" id="KIM68461.1"/>
    </source>
</evidence>
<gene>
    <name evidence="1" type="ORF">SCLCIDRAFT_953682</name>
</gene>
<dbReference type="InParanoid" id="A0A0C3EKJ9"/>
<dbReference type="EMBL" id="KN822009">
    <property type="protein sequence ID" value="KIM68461.1"/>
    <property type="molecule type" value="Genomic_DNA"/>
</dbReference>
<evidence type="ECO:0000313" key="2">
    <source>
        <dbReference type="Proteomes" id="UP000053989"/>
    </source>
</evidence>
<name>A0A0C3EKJ9_9AGAM</name>
<reference evidence="2" key="2">
    <citation type="submission" date="2015-01" db="EMBL/GenBank/DDBJ databases">
        <title>Evolutionary Origins and Diversification of the Mycorrhizal Mutualists.</title>
        <authorList>
            <consortium name="DOE Joint Genome Institute"/>
            <consortium name="Mycorrhizal Genomics Consortium"/>
            <person name="Kohler A."/>
            <person name="Kuo A."/>
            <person name="Nagy L.G."/>
            <person name="Floudas D."/>
            <person name="Copeland A."/>
            <person name="Barry K.W."/>
            <person name="Cichocki N."/>
            <person name="Veneault-Fourrey C."/>
            <person name="LaButti K."/>
            <person name="Lindquist E.A."/>
            <person name="Lipzen A."/>
            <person name="Lundell T."/>
            <person name="Morin E."/>
            <person name="Murat C."/>
            <person name="Riley R."/>
            <person name="Ohm R."/>
            <person name="Sun H."/>
            <person name="Tunlid A."/>
            <person name="Henrissat B."/>
            <person name="Grigoriev I.V."/>
            <person name="Hibbett D.S."/>
            <person name="Martin F."/>
        </authorList>
    </citation>
    <scope>NUCLEOTIDE SEQUENCE [LARGE SCALE GENOMIC DNA]</scope>
    <source>
        <strain evidence="2">Foug A</strain>
    </source>
</reference>
<protein>
    <submittedName>
        <fullName evidence="1">Uncharacterized protein</fullName>
    </submittedName>
</protein>
<keyword evidence="2" id="KW-1185">Reference proteome</keyword>
<dbReference type="Proteomes" id="UP000053989">
    <property type="component" value="Unassembled WGS sequence"/>
</dbReference>
<reference evidence="1 2" key="1">
    <citation type="submission" date="2014-04" db="EMBL/GenBank/DDBJ databases">
        <authorList>
            <consortium name="DOE Joint Genome Institute"/>
            <person name="Kuo A."/>
            <person name="Kohler A."/>
            <person name="Nagy L.G."/>
            <person name="Floudas D."/>
            <person name="Copeland A."/>
            <person name="Barry K.W."/>
            <person name="Cichocki N."/>
            <person name="Veneault-Fourrey C."/>
            <person name="LaButti K."/>
            <person name="Lindquist E.A."/>
            <person name="Lipzen A."/>
            <person name="Lundell T."/>
            <person name="Morin E."/>
            <person name="Murat C."/>
            <person name="Sun H."/>
            <person name="Tunlid A."/>
            <person name="Henrissat B."/>
            <person name="Grigoriev I.V."/>
            <person name="Hibbett D.S."/>
            <person name="Martin F."/>
            <person name="Nordberg H.P."/>
            <person name="Cantor M.N."/>
            <person name="Hua S.X."/>
        </authorList>
    </citation>
    <scope>NUCLEOTIDE SEQUENCE [LARGE SCALE GENOMIC DNA]</scope>
    <source>
        <strain evidence="1 2">Foug A</strain>
    </source>
</reference>
<dbReference type="HOGENOM" id="CLU_1866331_0_0_1"/>